<sequence length="158" mass="17276">MTEQRSPATTTSSAAMSPAEVWETVDFWAGVPWPVSRADAQRMAVDRLGWAIEVEDGLGYLVNPAFTPPAVSMSGIDTVSFVRFRIADAVTEETPATRAFLGDLFTLAVREGTARLGRPSTRRDRGHTDTTWDMGPAQVTITLSSRSVMVRFLTPEGR</sequence>
<gene>
    <name evidence="1" type="ORF">NZH93_39325</name>
</gene>
<dbReference type="RefSeq" id="WP_259628401.1">
    <property type="nucleotide sequence ID" value="NZ_JANYMP010000027.1"/>
</dbReference>
<dbReference type="EMBL" id="JANYMP010000027">
    <property type="protein sequence ID" value="MCS7482936.1"/>
    <property type="molecule type" value="Genomic_DNA"/>
</dbReference>
<dbReference type="Pfam" id="PF19818">
    <property type="entry name" value="DUF6301"/>
    <property type="match status" value="1"/>
</dbReference>
<organism evidence="1 2">
    <name type="scientific">Umezawaea endophytica</name>
    <dbReference type="NCBI Taxonomy" id="1654476"/>
    <lineage>
        <taxon>Bacteria</taxon>
        <taxon>Bacillati</taxon>
        <taxon>Actinomycetota</taxon>
        <taxon>Actinomycetes</taxon>
        <taxon>Pseudonocardiales</taxon>
        <taxon>Pseudonocardiaceae</taxon>
        <taxon>Umezawaea</taxon>
    </lineage>
</organism>
<protein>
    <submittedName>
        <fullName evidence="1">DUF6301 family protein</fullName>
    </submittedName>
</protein>
<keyword evidence="2" id="KW-1185">Reference proteome</keyword>
<dbReference type="Proteomes" id="UP001141259">
    <property type="component" value="Unassembled WGS sequence"/>
</dbReference>
<accession>A0A9X2VUL3</accession>
<evidence type="ECO:0000313" key="1">
    <source>
        <dbReference type="EMBL" id="MCS7482936.1"/>
    </source>
</evidence>
<comment type="caution">
    <text evidence="1">The sequence shown here is derived from an EMBL/GenBank/DDBJ whole genome shotgun (WGS) entry which is preliminary data.</text>
</comment>
<proteinExistence type="predicted"/>
<name>A0A9X2VUL3_9PSEU</name>
<dbReference type="AlphaFoldDB" id="A0A9X2VUL3"/>
<reference evidence="1" key="1">
    <citation type="submission" date="2022-08" db="EMBL/GenBank/DDBJ databases">
        <authorList>
            <person name="Tistechok S."/>
            <person name="Samborskyy M."/>
            <person name="Roman I."/>
        </authorList>
    </citation>
    <scope>NUCLEOTIDE SEQUENCE</scope>
    <source>
        <strain evidence="1">DSM 103496</strain>
    </source>
</reference>
<dbReference type="InterPro" id="IPR046268">
    <property type="entry name" value="DUF6301"/>
</dbReference>
<evidence type="ECO:0000313" key="2">
    <source>
        <dbReference type="Proteomes" id="UP001141259"/>
    </source>
</evidence>